<dbReference type="GO" id="GO:0004822">
    <property type="term" value="F:isoleucine-tRNA ligase activity"/>
    <property type="evidence" value="ECO:0007669"/>
    <property type="project" value="UniProtKB-UniRule"/>
</dbReference>
<dbReference type="Gene3D" id="3.90.740.10">
    <property type="entry name" value="Valyl/Leucyl/Isoleucyl-tRNA synthetase, editing domain"/>
    <property type="match status" value="1"/>
</dbReference>
<evidence type="ECO:0000256" key="3">
    <source>
        <dbReference type="ARBA" id="ARBA00022741"/>
    </source>
</evidence>
<evidence type="ECO:0000259" key="11">
    <source>
        <dbReference type="Pfam" id="PF08264"/>
    </source>
</evidence>
<evidence type="ECO:0000256" key="5">
    <source>
        <dbReference type="ARBA" id="ARBA00022917"/>
    </source>
</evidence>
<keyword evidence="3" id="KW-0547">Nucleotide-binding</keyword>
<evidence type="ECO:0000313" key="12">
    <source>
        <dbReference type="EMBL" id="OGM81050.1"/>
    </source>
</evidence>
<dbReference type="AlphaFoldDB" id="A0A1F8CXL1"/>
<reference evidence="12 13" key="1">
    <citation type="journal article" date="2016" name="Nat. Commun.">
        <title>Thousands of microbial genomes shed light on interconnected biogeochemical processes in an aquifer system.</title>
        <authorList>
            <person name="Anantharaman K."/>
            <person name="Brown C.T."/>
            <person name="Hug L.A."/>
            <person name="Sharon I."/>
            <person name="Castelle C.J."/>
            <person name="Probst A.J."/>
            <person name="Thomas B.C."/>
            <person name="Singh A."/>
            <person name="Wilkins M.J."/>
            <person name="Karaoz U."/>
            <person name="Brodie E.L."/>
            <person name="Williams K.H."/>
            <person name="Hubbard S.S."/>
            <person name="Banfield J.F."/>
        </authorList>
    </citation>
    <scope>NUCLEOTIDE SEQUENCE [LARGE SCALE GENOMIC DNA]</scope>
</reference>
<dbReference type="PANTHER" id="PTHR42780:SF1">
    <property type="entry name" value="ISOLEUCINE--TRNA LIGASE, CYTOPLASMIC"/>
    <property type="match status" value="1"/>
</dbReference>
<dbReference type="InterPro" id="IPR033709">
    <property type="entry name" value="Anticodon_Ile_ABEc"/>
</dbReference>
<dbReference type="CDD" id="cd07961">
    <property type="entry name" value="Anticodon_Ia_Ile_ABEc"/>
    <property type="match status" value="1"/>
</dbReference>
<dbReference type="Proteomes" id="UP000178937">
    <property type="component" value="Unassembled WGS sequence"/>
</dbReference>
<sequence>MAKNYFDPVDLQVNFPELEKEILAKWDKKKVVKKYLNRNSHAKKYFSFLDGPITANNPMGVHHAWGRTYKDLWQRFKNMQGFRERFQNGFDCQGLWVEVEVEKELGFRNKKDIEAFGVDKFVQLCKDRVKKYSNIQTEQSKRLGYFMDWENSYYTLSDDNNYMIWHFLKVCNDYGWIYKGQDSVAWCPRCETAISQHEILTEDYKELNHESVFLAFPVTGQNEEYLLVWTTTPWTVPANVAVAVNPDLDYSQVEADGKKYWVAKESKDRVFAGTKVKEIKLTKGSKLVGLRYKGAFDAIPAVIEASKNDKFHTVVATDDLILPINTDEGTGMVHVATSAGAEDFKLGKKFDLPVIKIVEDDASYMKNLGFLSGQNAKKHPEVILDFLKKLDDEGKHFFFKIERYTHRYPACWRCKTELIWKVADEWYISMDKPAKILNSRNKPEMSIEDWSKEENQAKSVPDTRTLRERMKDVASRINWIPGFGLDREMDWLTNMHDWLISKKNRYWGLALPIWECKKCHLFEIIGSKEELKERAVAGWGEFEGKSPHKPQIDGIKIKCRNCGAAIERIEPVGNPWLDAGVVSFSTISSDNKSAGFIPSKEKPLYLKDREEWLKWFPADFITESFPGQFKNWFYSLIAMSTVLEDVNPYKTVLGFGTLLAEDGRPMHKSWGNSIEFNEGADKIGADVMRWIFARANPAENMLFGYKVADEVRRRFHLKLWNVYNFFVTYANLDKWTPGIYRKPGRTSNVLDEWILTRLNQMVNVVTDSLEKFDAAGASLEIEKFVDDLSLWYIRRSRDRVGPAKESDKDAKAFYSTTYYVLYTLGKILAPFMPYFSEAVYTNLTHELSVHLADWPKEMPAISDDEKKLIVEMEKVREIVEKVHAKRKELGIPVRQPLAKLVVKNYKLQNLKIEKVFLDEINVKEVSFVEGKEGLSIDLDEKITPELKEESDVRDLIRKIQEERKRLNLNLTQKVDVVIEKIPASNKLVQWMLKKAQISHLKEGVFMVKKAS</sequence>
<keyword evidence="5" id="KW-0648">Protein biosynthesis</keyword>
<evidence type="ECO:0000256" key="7">
    <source>
        <dbReference type="ARBA" id="ARBA00025217"/>
    </source>
</evidence>
<comment type="caution">
    <text evidence="12">The sequence shown here is derived from an EMBL/GenBank/DDBJ whole genome shotgun (WGS) entry which is preliminary data.</text>
</comment>
<dbReference type="EC" id="6.1.1.5" evidence="1 9"/>
<dbReference type="InterPro" id="IPR023586">
    <property type="entry name" value="Ile-tRNA-ligase_type2"/>
</dbReference>
<dbReference type="GO" id="GO:0006428">
    <property type="term" value="P:isoleucyl-tRNA aminoacylation"/>
    <property type="evidence" value="ECO:0007669"/>
    <property type="project" value="UniProtKB-UniRule"/>
</dbReference>
<comment type="catalytic activity">
    <reaction evidence="8">
        <text>tRNA(Ile) + L-isoleucine + ATP = L-isoleucyl-tRNA(Ile) + AMP + diphosphate</text>
        <dbReference type="Rhea" id="RHEA:11060"/>
        <dbReference type="Rhea" id="RHEA-COMP:9666"/>
        <dbReference type="Rhea" id="RHEA-COMP:9695"/>
        <dbReference type="ChEBI" id="CHEBI:30616"/>
        <dbReference type="ChEBI" id="CHEBI:33019"/>
        <dbReference type="ChEBI" id="CHEBI:58045"/>
        <dbReference type="ChEBI" id="CHEBI:78442"/>
        <dbReference type="ChEBI" id="CHEBI:78528"/>
        <dbReference type="ChEBI" id="CHEBI:456215"/>
        <dbReference type="EC" id="6.1.1.5"/>
    </reaction>
</comment>
<dbReference type="SUPFAM" id="SSF50677">
    <property type="entry name" value="ValRS/IleRS/LeuRS editing domain"/>
    <property type="match status" value="1"/>
</dbReference>
<dbReference type="GO" id="GO:0000049">
    <property type="term" value="F:tRNA binding"/>
    <property type="evidence" value="ECO:0007669"/>
    <property type="project" value="InterPro"/>
</dbReference>
<dbReference type="InterPro" id="IPR009080">
    <property type="entry name" value="tRNAsynth_Ia_anticodon-bd"/>
</dbReference>
<dbReference type="EMBL" id="MGIA01000018">
    <property type="protein sequence ID" value="OGM81050.1"/>
    <property type="molecule type" value="Genomic_DNA"/>
</dbReference>
<organism evidence="12 13">
    <name type="scientific">Candidatus Woesebacteria bacterium RIFOXYB1_FULL_41_13</name>
    <dbReference type="NCBI Taxonomy" id="1802540"/>
    <lineage>
        <taxon>Bacteria</taxon>
        <taxon>Candidatus Woeseibacteriota</taxon>
    </lineage>
</organism>
<evidence type="ECO:0000256" key="2">
    <source>
        <dbReference type="ARBA" id="ARBA00022598"/>
    </source>
</evidence>
<dbReference type="GO" id="GO:0005524">
    <property type="term" value="F:ATP binding"/>
    <property type="evidence" value="ECO:0007669"/>
    <property type="project" value="UniProtKB-KW"/>
</dbReference>
<feature type="domain" description="Methionyl/Valyl/Leucyl/Isoleucyl-tRNA synthetase anticodon-binding" evidence="11">
    <location>
        <begin position="751"/>
        <end position="898"/>
    </location>
</feature>
<dbReference type="STRING" id="1802540.A2393_02160"/>
<dbReference type="Gene3D" id="3.40.50.620">
    <property type="entry name" value="HUPs"/>
    <property type="match status" value="2"/>
</dbReference>
<dbReference type="InterPro" id="IPR002300">
    <property type="entry name" value="aa-tRNA-synth_Ia"/>
</dbReference>
<proteinExistence type="predicted"/>
<feature type="domain" description="Aminoacyl-tRNA synthetase class Ia" evidence="10">
    <location>
        <begin position="22"/>
        <end position="699"/>
    </location>
</feature>
<protein>
    <recommendedName>
        <fullName evidence="1 9">Isoleucine--tRNA ligase</fullName>
        <ecNumber evidence="1 9">6.1.1.5</ecNumber>
    </recommendedName>
</protein>
<evidence type="ECO:0000256" key="8">
    <source>
        <dbReference type="ARBA" id="ARBA00048359"/>
    </source>
</evidence>
<dbReference type="PRINTS" id="PR00984">
    <property type="entry name" value="TRNASYNTHILE"/>
</dbReference>
<dbReference type="SUPFAM" id="SSF52374">
    <property type="entry name" value="Nucleotidylyl transferase"/>
    <property type="match status" value="1"/>
</dbReference>
<comment type="function">
    <text evidence="7">Catalyzes the attachment of isoleucine to tRNA(Ile). As IleRS can inadvertently accommodate and process structurally similar amino acids such as valine, to avoid such errors it has two additional distinct tRNA(Ile)-dependent editing activities. One activity is designated as 'pretransfer' editing and involves the hydrolysis of activated Val-AMP. The other activity is designated 'posttransfer' editing and involves deacylation of mischarged Val-tRNA(Ile).</text>
</comment>
<dbReference type="InterPro" id="IPR013155">
    <property type="entry name" value="M/V/L/I-tRNA-synth_anticd-bd"/>
</dbReference>
<dbReference type="NCBIfam" id="TIGR00392">
    <property type="entry name" value="ileS"/>
    <property type="match status" value="1"/>
</dbReference>
<dbReference type="Pfam" id="PF00133">
    <property type="entry name" value="tRNA-synt_1"/>
    <property type="match status" value="1"/>
</dbReference>
<evidence type="ECO:0000259" key="10">
    <source>
        <dbReference type="Pfam" id="PF00133"/>
    </source>
</evidence>
<keyword evidence="6" id="KW-0030">Aminoacyl-tRNA synthetase</keyword>
<dbReference type="GO" id="GO:0002161">
    <property type="term" value="F:aminoacyl-tRNA deacylase activity"/>
    <property type="evidence" value="ECO:0007669"/>
    <property type="project" value="InterPro"/>
</dbReference>
<keyword evidence="2 12" id="KW-0436">Ligase</keyword>
<evidence type="ECO:0000256" key="1">
    <source>
        <dbReference type="ARBA" id="ARBA00013165"/>
    </source>
</evidence>
<evidence type="ECO:0000256" key="4">
    <source>
        <dbReference type="ARBA" id="ARBA00022840"/>
    </source>
</evidence>
<evidence type="ECO:0000256" key="9">
    <source>
        <dbReference type="NCBIfam" id="TIGR00392"/>
    </source>
</evidence>
<evidence type="ECO:0000313" key="13">
    <source>
        <dbReference type="Proteomes" id="UP000178937"/>
    </source>
</evidence>
<evidence type="ECO:0000256" key="6">
    <source>
        <dbReference type="ARBA" id="ARBA00023146"/>
    </source>
</evidence>
<dbReference type="SUPFAM" id="SSF47323">
    <property type="entry name" value="Anticodon-binding domain of a subclass of class I aminoacyl-tRNA synthetases"/>
    <property type="match status" value="1"/>
</dbReference>
<dbReference type="InterPro" id="IPR002301">
    <property type="entry name" value="Ile-tRNA-ligase"/>
</dbReference>
<dbReference type="Gene3D" id="1.10.730.10">
    <property type="entry name" value="Isoleucyl-tRNA Synthetase, Domain 1"/>
    <property type="match status" value="1"/>
</dbReference>
<name>A0A1F8CXL1_9BACT</name>
<dbReference type="Pfam" id="PF19302">
    <property type="entry name" value="DUF5915"/>
    <property type="match status" value="1"/>
</dbReference>
<keyword evidence="4" id="KW-0067">ATP-binding</keyword>
<accession>A0A1F8CXL1</accession>
<dbReference type="GO" id="GO:0005737">
    <property type="term" value="C:cytoplasm"/>
    <property type="evidence" value="ECO:0007669"/>
    <property type="project" value="UniProtKB-UniRule"/>
</dbReference>
<dbReference type="PANTHER" id="PTHR42780">
    <property type="entry name" value="SOLEUCYL-TRNA SYNTHETASE"/>
    <property type="match status" value="1"/>
</dbReference>
<dbReference type="InterPro" id="IPR014729">
    <property type="entry name" value="Rossmann-like_a/b/a_fold"/>
</dbReference>
<gene>
    <name evidence="12" type="ORF">A2393_02160</name>
</gene>
<dbReference type="InterPro" id="IPR009008">
    <property type="entry name" value="Val/Leu/Ile-tRNA-synth_edit"/>
</dbReference>
<dbReference type="Pfam" id="PF08264">
    <property type="entry name" value="Anticodon_1"/>
    <property type="match status" value="1"/>
</dbReference>